<comment type="subcellular location">
    <subcellularLocation>
        <location evidence="1">Endomembrane system</location>
        <topology evidence="1">Multi-pass membrane protein</topology>
    </subcellularLocation>
</comment>
<dbReference type="InterPro" id="IPR019402">
    <property type="entry name" value="CWH43_N"/>
</dbReference>
<dbReference type="Proteomes" id="UP000192220">
    <property type="component" value="Unplaced"/>
</dbReference>
<keyword evidence="5 6" id="KW-0472">Membrane</keyword>
<accession>A0A2I4CR31</accession>
<dbReference type="GO" id="GO:0005886">
    <property type="term" value="C:plasma membrane"/>
    <property type="evidence" value="ECO:0007669"/>
    <property type="project" value="TreeGrafter"/>
</dbReference>
<protein>
    <submittedName>
        <fullName evidence="9">Transmembrane protein 150A</fullName>
    </submittedName>
</protein>
<feature type="transmembrane region" description="Helical" evidence="6">
    <location>
        <begin position="70"/>
        <end position="91"/>
    </location>
</feature>
<dbReference type="OrthoDB" id="191706at2759"/>
<evidence type="ECO:0000256" key="1">
    <source>
        <dbReference type="ARBA" id="ARBA00004127"/>
    </source>
</evidence>
<dbReference type="PANTHER" id="PTHR21324">
    <property type="entry name" value="FASTING-INDUCIBLE INTEGRAL MEMBRANE PROTEIN TM6P1-RELATED"/>
    <property type="match status" value="1"/>
</dbReference>
<reference evidence="9" key="1">
    <citation type="submission" date="2025-08" db="UniProtKB">
        <authorList>
            <consortium name="RefSeq"/>
        </authorList>
    </citation>
    <scope>IDENTIFICATION</scope>
    <source>
        <strain evidence="9">Quisiro</strain>
        <tissue evidence="9">Liver</tissue>
    </source>
</reference>
<evidence type="ECO:0000256" key="2">
    <source>
        <dbReference type="ARBA" id="ARBA00006565"/>
    </source>
</evidence>
<dbReference type="InParanoid" id="A0A2I4CR31"/>
<evidence type="ECO:0000256" key="6">
    <source>
        <dbReference type="SAM" id="Phobius"/>
    </source>
</evidence>
<feature type="domain" description="CWH43-like N-terminal" evidence="7">
    <location>
        <begin position="4"/>
        <end position="222"/>
    </location>
</feature>
<dbReference type="GO" id="GO:0012505">
    <property type="term" value="C:endomembrane system"/>
    <property type="evidence" value="ECO:0007669"/>
    <property type="project" value="UniProtKB-SubCell"/>
</dbReference>
<evidence type="ECO:0000256" key="5">
    <source>
        <dbReference type="ARBA" id="ARBA00023136"/>
    </source>
</evidence>
<dbReference type="RefSeq" id="XP_013882439.1">
    <property type="nucleotide sequence ID" value="XM_014026985.1"/>
</dbReference>
<keyword evidence="3 6" id="KW-0812">Transmembrane</keyword>
<keyword evidence="8" id="KW-1185">Reference proteome</keyword>
<dbReference type="AlphaFoldDB" id="A0A2I4CR31"/>
<evidence type="ECO:0000259" key="7">
    <source>
        <dbReference type="Pfam" id="PF10277"/>
    </source>
</evidence>
<evidence type="ECO:0000256" key="3">
    <source>
        <dbReference type="ARBA" id="ARBA00022692"/>
    </source>
</evidence>
<dbReference type="PANTHER" id="PTHR21324:SF13">
    <property type="entry name" value="SI:DKEY-228D14.5"/>
    <property type="match status" value="1"/>
</dbReference>
<proteinExistence type="inferred from homology"/>
<evidence type="ECO:0000313" key="9">
    <source>
        <dbReference type="RefSeq" id="XP_013882439.1"/>
    </source>
</evidence>
<feature type="transmembrane region" description="Helical" evidence="6">
    <location>
        <begin position="128"/>
        <end position="154"/>
    </location>
</feature>
<name>A0A2I4CR31_AUSLI</name>
<dbReference type="KEGG" id="alim:106531172"/>
<feature type="transmembrane region" description="Helical" evidence="6">
    <location>
        <begin position="103"/>
        <end position="122"/>
    </location>
</feature>
<dbReference type="Pfam" id="PF10277">
    <property type="entry name" value="Frag1"/>
    <property type="match status" value="1"/>
</dbReference>
<evidence type="ECO:0000313" key="8">
    <source>
        <dbReference type="Proteomes" id="UP000192220"/>
    </source>
</evidence>
<gene>
    <name evidence="9" type="primary">si:dkey-228d14.5</name>
</gene>
<keyword evidence="4 6" id="KW-1133">Transmembrane helix</keyword>
<feature type="transmembrane region" description="Helical" evidence="6">
    <location>
        <begin position="175"/>
        <end position="196"/>
    </location>
</feature>
<dbReference type="GO" id="GO:0072659">
    <property type="term" value="P:protein localization to plasma membrane"/>
    <property type="evidence" value="ECO:0007669"/>
    <property type="project" value="TreeGrafter"/>
</dbReference>
<dbReference type="InterPro" id="IPR050911">
    <property type="entry name" value="DRAM/TMEM150_Autophagy_Mod"/>
</dbReference>
<evidence type="ECO:0000256" key="4">
    <source>
        <dbReference type="ARBA" id="ARBA00022989"/>
    </source>
</evidence>
<comment type="similarity">
    <text evidence="2">Belongs to the DRAM/TMEM150 family.</text>
</comment>
<organism evidence="8 9">
    <name type="scientific">Austrofundulus limnaeus</name>
    <name type="common">Annual killifish</name>
    <dbReference type="NCBI Taxonomy" id="52670"/>
    <lineage>
        <taxon>Eukaryota</taxon>
        <taxon>Metazoa</taxon>
        <taxon>Chordata</taxon>
        <taxon>Craniata</taxon>
        <taxon>Vertebrata</taxon>
        <taxon>Euteleostomi</taxon>
        <taxon>Actinopterygii</taxon>
        <taxon>Neopterygii</taxon>
        <taxon>Teleostei</taxon>
        <taxon>Neoteleostei</taxon>
        <taxon>Acanthomorphata</taxon>
        <taxon>Ovalentaria</taxon>
        <taxon>Atherinomorphae</taxon>
        <taxon>Cyprinodontiformes</taxon>
        <taxon>Rivulidae</taxon>
        <taxon>Austrofundulus</taxon>
    </lineage>
</organism>
<feature type="transmembrane region" description="Helical" evidence="6">
    <location>
        <begin position="216"/>
        <end position="234"/>
    </location>
</feature>
<sequence length="246" mass="27720">MMFWILLPVTLSLVSFLGTWTIYGLAFTYKHVCPLTDWSGANYCRGNNTEDCCFVPTISSSGMYAPESSLFTATINAATFLFLLFCVFHHAHILEKNVCQAMLSKFALVFGVVSAFGAFAAGNCNPGYLTLLHFFGAAVSFLCVCLYAALLTALTAKCVLTGYERFLYPLRLTSTVTQSILTTCYTVLFVQDNYFYNHLSAVFEWMLTVNMELFELSYAVEFCFFSSFMISNLLKKREEEKHLMLT</sequence>